<evidence type="ECO:0000256" key="1">
    <source>
        <dbReference type="SAM" id="Phobius"/>
    </source>
</evidence>
<keyword evidence="1" id="KW-0472">Membrane</keyword>
<gene>
    <name evidence="2" type="ORF">CUS_7243</name>
</gene>
<organism evidence="2 3">
    <name type="scientific">Ruminococcus albus 8</name>
    <dbReference type="NCBI Taxonomy" id="246199"/>
    <lineage>
        <taxon>Bacteria</taxon>
        <taxon>Bacillati</taxon>
        <taxon>Bacillota</taxon>
        <taxon>Clostridia</taxon>
        <taxon>Eubacteriales</taxon>
        <taxon>Oscillospiraceae</taxon>
        <taxon>Ruminococcus</taxon>
    </lineage>
</organism>
<sequence length="59" mass="6671">MNERNIRKGVTIAAVLAVTGLLGQKFIEMSEHFSGVMGVVMSALIVWVLFGVFRRRFMR</sequence>
<evidence type="ECO:0000313" key="2">
    <source>
        <dbReference type="EMBL" id="EGC02620.1"/>
    </source>
</evidence>
<feature type="transmembrane region" description="Helical" evidence="1">
    <location>
        <begin position="33"/>
        <end position="53"/>
    </location>
</feature>
<reference evidence="2 3" key="1">
    <citation type="submission" date="2011-02" db="EMBL/GenBank/DDBJ databases">
        <authorList>
            <person name="Nelson K.E."/>
            <person name="Sutton G."/>
            <person name="Torralba M."/>
            <person name="Durkin S."/>
            <person name="Harkins D."/>
            <person name="Montgomery R."/>
            <person name="Ziemer C."/>
            <person name="Klaassens E."/>
            <person name="Ocuiv P."/>
            <person name="Morrison M."/>
        </authorList>
    </citation>
    <scope>NUCLEOTIDE SEQUENCE [LARGE SCALE GENOMIC DNA]</scope>
    <source>
        <strain evidence="2 3">8</strain>
    </source>
</reference>
<dbReference type="AlphaFoldDB" id="E9SDP4"/>
<dbReference type="STRING" id="246199.CUS_7243"/>
<name>E9SDP4_RUMAL</name>
<dbReference type="RefSeq" id="WP_002850589.1">
    <property type="nucleotide sequence ID" value="NZ_ADKM02000091.1"/>
</dbReference>
<dbReference type="Proteomes" id="UP000004259">
    <property type="component" value="Unassembled WGS sequence"/>
</dbReference>
<evidence type="ECO:0000313" key="3">
    <source>
        <dbReference type="Proteomes" id="UP000004259"/>
    </source>
</evidence>
<proteinExistence type="predicted"/>
<keyword evidence="1" id="KW-1133">Transmembrane helix</keyword>
<comment type="caution">
    <text evidence="2">The sequence shown here is derived from an EMBL/GenBank/DDBJ whole genome shotgun (WGS) entry which is preliminary data.</text>
</comment>
<accession>E9SDP4</accession>
<keyword evidence="1" id="KW-0812">Transmembrane</keyword>
<dbReference type="EMBL" id="ADKM02000091">
    <property type="protein sequence ID" value="EGC02620.1"/>
    <property type="molecule type" value="Genomic_DNA"/>
</dbReference>
<protein>
    <submittedName>
        <fullName evidence="2">Conserved domain protein</fullName>
    </submittedName>
</protein>
<keyword evidence="3" id="KW-1185">Reference proteome</keyword>